<evidence type="ECO:0000256" key="4">
    <source>
        <dbReference type="ARBA" id="ARBA00023125"/>
    </source>
</evidence>
<evidence type="ECO:0000313" key="11">
    <source>
        <dbReference type="RefSeq" id="XP_011494773.1"/>
    </source>
</evidence>
<feature type="region of interest" description="Disordered" evidence="8">
    <location>
        <begin position="148"/>
        <end position="228"/>
    </location>
</feature>
<dbReference type="PROSITE" id="PS50039">
    <property type="entry name" value="FORK_HEAD_3"/>
    <property type="match status" value="1"/>
</dbReference>
<keyword evidence="2" id="KW-0217">Developmental protein</keyword>
<name>A0AAJ6YC41_9HYME</name>
<protein>
    <submittedName>
        <fullName evidence="11">Uncharacterized protein LOC105359782</fullName>
    </submittedName>
</protein>
<keyword evidence="6 7" id="KW-0539">Nucleus</keyword>
<evidence type="ECO:0000259" key="9">
    <source>
        <dbReference type="PROSITE" id="PS50039"/>
    </source>
</evidence>
<feature type="domain" description="Fork-head" evidence="9">
    <location>
        <begin position="349"/>
        <end position="446"/>
    </location>
</feature>
<feature type="compositionally biased region" description="Acidic residues" evidence="8">
    <location>
        <begin position="199"/>
        <end position="216"/>
    </location>
</feature>
<evidence type="ECO:0000256" key="1">
    <source>
        <dbReference type="ARBA" id="ARBA00004123"/>
    </source>
</evidence>
<dbReference type="PROSITE" id="PS00658">
    <property type="entry name" value="FORK_HEAD_2"/>
    <property type="match status" value="1"/>
</dbReference>
<proteinExistence type="predicted"/>
<organism evidence="10 11">
    <name type="scientific">Ceratosolen solmsi marchali</name>
    <dbReference type="NCBI Taxonomy" id="326594"/>
    <lineage>
        <taxon>Eukaryota</taxon>
        <taxon>Metazoa</taxon>
        <taxon>Ecdysozoa</taxon>
        <taxon>Arthropoda</taxon>
        <taxon>Hexapoda</taxon>
        <taxon>Insecta</taxon>
        <taxon>Pterygota</taxon>
        <taxon>Neoptera</taxon>
        <taxon>Endopterygota</taxon>
        <taxon>Hymenoptera</taxon>
        <taxon>Apocrita</taxon>
        <taxon>Proctotrupomorpha</taxon>
        <taxon>Chalcidoidea</taxon>
        <taxon>Agaonidae</taxon>
        <taxon>Agaoninae</taxon>
        <taxon>Ceratosolen</taxon>
    </lineage>
</organism>
<dbReference type="KEGG" id="csol:105359782"/>
<dbReference type="Proteomes" id="UP000695007">
    <property type="component" value="Unplaced"/>
</dbReference>
<dbReference type="InterPro" id="IPR030456">
    <property type="entry name" value="TF_fork_head_CS_2"/>
</dbReference>
<evidence type="ECO:0000256" key="3">
    <source>
        <dbReference type="ARBA" id="ARBA00023015"/>
    </source>
</evidence>
<dbReference type="SUPFAM" id="SSF46785">
    <property type="entry name" value="Winged helix' DNA-binding domain"/>
    <property type="match status" value="1"/>
</dbReference>
<keyword evidence="3" id="KW-0805">Transcription regulation</keyword>
<feature type="DNA-binding region" description="Fork-head" evidence="7">
    <location>
        <begin position="349"/>
        <end position="446"/>
    </location>
</feature>
<reference evidence="11" key="1">
    <citation type="submission" date="2025-08" db="UniProtKB">
        <authorList>
            <consortium name="RefSeq"/>
        </authorList>
    </citation>
    <scope>IDENTIFICATION</scope>
</reference>
<dbReference type="GO" id="GO:0005634">
    <property type="term" value="C:nucleus"/>
    <property type="evidence" value="ECO:0007669"/>
    <property type="project" value="UniProtKB-SubCell"/>
</dbReference>
<dbReference type="AlphaFoldDB" id="A0AAJ6YC41"/>
<evidence type="ECO:0000256" key="2">
    <source>
        <dbReference type="ARBA" id="ARBA00022473"/>
    </source>
</evidence>
<keyword evidence="5" id="KW-0804">Transcription</keyword>
<dbReference type="InterPro" id="IPR036390">
    <property type="entry name" value="WH_DNA-bd_sf"/>
</dbReference>
<dbReference type="Gene3D" id="1.10.10.10">
    <property type="entry name" value="Winged helix-like DNA-binding domain superfamily/Winged helix DNA-binding domain"/>
    <property type="match status" value="1"/>
</dbReference>
<dbReference type="PRINTS" id="PR00053">
    <property type="entry name" value="FORKHEAD"/>
</dbReference>
<feature type="region of interest" description="Disordered" evidence="8">
    <location>
        <begin position="471"/>
        <end position="495"/>
    </location>
</feature>
<feature type="compositionally biased region" description="Acidic residues" evidence="8">
    <location>
        <begin position="478"/>
        <end position="493"/>
    </location>
</feature>
<dbReference type="SMART" id="SM00339">
    <property type="entry name" value="FH"/>
    <property type="match status" value="1"/>
</dbReference>
<evidence type="ECO:0000256" key="5">
    <source>
        <dbReference type="ARBA" id="ARBA00023163"/>
    </source>
</evidence>
<evidence type="ECO:0000256" key="7">
    <source>
        <dbReference type="PROSITE-ProRule" id="PRU00089"/>
    </source>
</evidence>
<dbReference type="Pfam" id="PF00250">
    <property type="entry name" value="Forkhead"/>
    <property type="match status" value="1"/>
</dbReference>
<dbReference type="GO" id="GO:0000981">
    <property type="term" value="F:DNA-binding transcription factor activity, RNA polymerase II-specific"/>
    <property type="evidence" value="ECO:0007669"/>
    <property type="project" value="TreeGrafter"/>
</dbReference>
<dbReference type="PANTHER" id="PTHR46721:SF3">
    <property type="entry name" value="FORKHEAD BOX N1"/>
    <property type="match status" value="1"/>
</dbReference>
<dbReference type="RefSeq" id="XP_011494773.1">
    <property type="nucleotide sequence ID" value="XM_011496471.1"/>
</dbReference>
<keyword evidence="4 7" id="KW-0238">DNA-binding</keyword>
<dbReference type="InterPro" id="IPR001766">
    <property type="entry name" value="Fork_head_dom"/>
</dbReference>
<evidence type="ECO:0000256" key="8">
    <source>
        <dbReference type="SAM" id="MobiDB-lite"/>
    </source>
</evidence>
<comment type="subcellular location">
    <subcellularLocation>
        <location evidence="1 7">Nucleus</location>
    </subcellularLocation>
</comment>
<dbReference type="InterPro" id="IPR049624">
    <property type="entry name" value="FOXN1_4"/>
</dbReference>
<evidence type="ECO:0000256" key="6">
    <source>
        <dbReference type="ARBA" id="ARBA00023242"/>
    </source>
</evidence>
<dbReference type="PANTHER" id="PTHR46721">
    <property type="entry name" value="FORKHEAD BOX PROTEIN N1"/>
    <property type="match status" value="1"/>
</dbReference>
<dbReference type="InterPro" id="IPR036388">
    <property type="entry name" value="WH-like_DNA-bd_sf"/>
</dbReference>
<gene>
    <name evidence="11" type="primary">LOC105359782</name>
</gene>
<dbReference type="GO" id="GO:0000976">
    <property type="term" value="F:transcription cis-regulatory region binding"/>
    <property type="evidence" value="ECO:0007669"/>
    <property type="project" value="TreeGrafter"/>
</dbReference>
<dbReference type="GeneID" id="105359782"/>
<dbReference type="FunFam" id="1.10.10.10:FF:000122">
    <property type="entry name" value="Forkhead box protein N1"/>
    <property type="match status" value="1"/>
</dbReference>
<dbReference type="CTD" id="41265"/>
<feature type="compositionally biased region" description="Acidic residues" evidence="8">
    <location>
        <begin position="177"/>
        <end position="191"/>
    </location>
</feature>
<keyword evidence="10" id="KW-1185">Reference proteome</keyword>
<dbReference type="CDD" id="cd20030">
    <property type="entry name" value="FH_FOXN1-like"/>
    <property type="match status" value="1"/>
</dbReference>
<accession>A0AAJ6YC41</accession>
<feature type="compositionally biased region" description="Basic and acidic residues" evidence="8">
    <location>
        <begin position="157"/>
        <end position="171"/>
    </location>
</feature>
<evidence type="ECO:0000313" key="10">
    <source>
        <dbReference type="Proteomes" id="UP000695007"/>
    </source>
</evidence>
<sequence length="606" mass="67379">MLDTESRHSSVLDQGPSRDPWLTTMDWTLGTDQSLQDMLDCDIKSEIDSVIGGHPELGFNFTELSPLELDDDPVGCHSDLNGWFGSQSLLNGNSNSSNSNFNLDLSGYDAASIMVNPNSVMPHMSVRNAAATNNNGLSSTTNTTANSKRYFAFSPKLDPKEERTEVSELPERNGTVELEETEVEAEAELESDPERDYENELSDSEEEEEESEDEEHESQLNGSSLKLSLPQHKSKATLLLPASTIKTISPQFIKQQQQTLKVNGITGIRLQNLKILQSPGQVQQLRRQIYGNGVQAHVVTQQQHHQQQLLQQSSQLTQIAASQASSGCPKRDKDLDPLRLDYDDKPYPKPAYSYSCLIAMALKNSQTGSLPVSEIYNFMCEHFPYFKTAPNGWKNSVRHNLSLNKCFEKIEKPAGNGNQRKGCLWAINPAKIAKMDEEVQKWSRKDPLAIKKAMIYPEQLELLERGEMKYVGSSNGDLSEETESSGDEAEGPEEVARSLGHGHLAANSVTDSYDESSQDCDVDATEQLYDEIDIDDNKEALHMQLNISKQESSLDYQLSPSNKRQKTLTGTLQANYVYQPVTTARRKTAPLFLTTGAAAGSFLKIE</sequence>